<keyword evidence="1" id="KW-0175">Coiled coil</keyword>
<gene>
    <name evidence="3" type="ORF">IAR63_09325</name>
</gene>
<evidence type="ECO:0000256" key="2">
    <source>
        <dbReference type="SAM" id="MobiDB-lite"/>
    </source>
</evidence>
<protein>
    <submittedName>
        <fullName evidence="3">DUF3086 domain-containing protein</fullName>
    </submittedName>
</protein>
<evidence type="ECO:0000313" key="3">
    <source>
        <dbReference type="EMBL" id="QNP28154.1"/>
    </source>
</evidence>
<dbReference type="AlphaFoldDB" id="A0A7H0EWI8"/>
<feature type="region of interest" description="Disordered" evidence="2">
    <location>
        <begin position="1"/>
        <end position="36"/>
    </location>
</feature>
<proteinExistence type="predicted"/>
<dbReference type="Proteomes" id="UP000516013">
    <property type="component" value="Chromosome"/>
</dbReference>
<organism evidence="3 4">
    <name type="scientific">Cylindrospermopsis curvispora GIHE-G1</name>
    <dbReference type="NCBI Taxonomy" id="2666332"/>
    <lineage>
        <taxon>Bacteria</taxon>
        <taxon>Bacillati</taxon>
        <taxon>Cyanobacteriota</taxon>
        <taxon>Cyanophyceae</taxon>
        <taxon>Nostocales</taxon>
        <taxon>Aphanizomenonaceae</taxon>
        <taxon>Cylindrospermopsis</taxon>
    </lineage>
</organism>
<sequence>MNQEESSTAKPMDDGREEATIPSTPPPSETPATLQTADNPSMLTATASYFNPAVDSDAHLNSLYAVTTQRLADLQATETALKTEISQLQVTYITLQGQVSETQKALSKIVEESLAILEQRKQSLQISVEQLERRQERIKNEMRTTFAGTSQDLAIRVQGFKDYLTGSLQDLVTAAEQLPLIPEKIKSVTREVKQDFPKEVKSNAVQSVSVQFAQQQFQETTKQINRLLEQYRSQPDYYGPPWQLRRTFEPVHVERVSNWFFTLGGRGALQTMSSRLQNVLISSAAVSILHKLYGDRLRTLILANSPERLGEWRRGLQDCLGIGRSDFGPDRGVVLFEAATALAQKADRLIKSNQMPLIIIDDSEEQVSLGLLQFPLWLAFAPDPKMMRDRYDEDF</sequence>
<evidence type="ECO:0000256" key="1">
    <source>
        <dbReference type="SAM" id="Coils"/>
    </source>
</evidence>
<accession>A0A7H0EWI8</accession>
<reference evidence="3 4" key="1">
    <citation type="submission" date="2020-08" db="EMBL/GenBank/DDBJ databases">
        <title>Complete genome sequence of Raphidiopsis curvispora isolated from drinking water reservoir in South Korea.</title>
        <authorList>
            <person name="Jeong J."/>
        </authorList>
    </citation>
    <scope>NUCLEOTIDE SEQUENCE [LARGE SCALE GENOMIC DNA]</scope>
    <source>
        <strain evidence="3 4">GIHE-G1</strain>
    </source>
</reference>
<dbReference type="RefSeq" id="WP_187705071.1">
    <property type="nucleotide sequence ID" value="NZ_CP060822.1"/>
</dbReference>
<dbReference type="EMBL" id="CP060822">
    <property type="protein sequence ID" value="QNP28154.1"/>
    <property type="molecule type" value="Genomic_DNA"/>
</dbReference>
<keyword evidence="4" id="KW-1185">Reference proteome</keyword>
<evidence type="ECO:0000313" key="4">
    <source>
        <dbReference type="Proteomes" id="UP000516013"/>
    </source>
</evidence>
<dbReference type="Pfam" id="PF11285">
    <property type="entry name" value="DUF3086"/>
    <property type="match status" value="1"/>
</dbReference>
<dbReference type="InterPro" id="IPR021437">
    <property type="entry name" value="DUF3086"/>
</dbReference>
<feature type="coiled-coil region" evidence="1">
    <location>
        <begin position="114"/>
        <end position="141"/>
    </location>
</feature>
<dbReference type="KEGG" id="ccur:IAR63_09325"/>
<name>A0A7H0EWI8_9CYAN</name>